<evidence type="ECO:0000259" key="1">
    <source>
        <dbReference type="SMART" id="SM00849"/>
    </source>
</evidence>
<keyword evidence="3" id="KW-1185">Reference proteome</keyword>
<protein>
    <submittedName>
        <fullName evidence="2">Beta-lactamase</fullName>
    </submittedName>
</protein>
<dbReference type="Pfam" id="PF00753">
    <property type="entry name" value="Lactamase_B"/>
    <property type="match status" value="1"/>
</dbReference>
<dbReference type="PATRIC" id="fig|665004.4.peg.4164"/>
<reference evidence="3" key="1">
    <citation type="journal article" date="2017" name="Acta Aliment.">
        <title>Plant polysaccharide degrading enzyme system of Thermpbifida cellulosilytica TB100 revealed by de novo genome project data.</title>
        <authorList>
            <person name="Toth A."/>
            <person name="Baka E."/>
            <person name="Luzics S."/>
            <person name="Bata-Vidacs I."/>
            <person name="Nagy I."/>
            <person name="Balint B."/>
            <person name="Herceg R."/>
            <person name="Olasz F."/>
            <person name="Wilk T."/>
            <person name="Nagy T."/>
            <person name="Kriszt B."/>
            <person name="Nagy I."/>
            <person name="Kukolya J."/>
        </authorList>
    </citation>
    <scope>NUCLEOTIDE SEQUENCE [LARGE SCALE GENOMIC DNA]</scope>
    <source>
        <strain evidence="3">TB100</strain>
    </source>
</reference>
<evidence type="ECO:0000313" key="3">
    <source>
        <dbReference type="Proteomes" id="UP000074382"/>
    </source>
</evidence>
<dbReference type="Gene3D" id="3.60.15.10">
    <property type="entry name" value="Ribonuclease Z/Hydroxyacylglutathione hydrolase-like"/>
    <property type="match status" value="1"/>
</dbReference>
<name>A0A147KG25_THECS</name>
<evidence type="ECO:0000313" key="2">
    <source>
        <dbReference type="EMBL" id="KUP96264.1"/>
    </source>
</evidence>
<feature type="domain" description="Metallo-beta-lactamase" evidence="1">
    <location>
        <begin position="31"/>
        <end position="195"/>
    </location>
</feature>
<dbReference type="Proteomes" id="UP000074382">
    <property type="component" value="Unassembled WGS sequence"/>
</dbReference>
<dbReference type="InterPro" id="IPR036866">
    <property type="entry name" value="RibonucZ/Hydroxyglut_hydro"/>
</dbReference>
<dbReference type="SUPFAM" id="SSF56281">
    <property type="entry name" value="Metallo-hydrolase/oxidoreductase"/>
    <property type="match status" value="1"/>
</dbReference>
<dbReference type="InterPro" id="IPR051453">
    <property type="entry name" value="MBL_Glyoxalase_II"/>
</dbReference>
<dbReference type="AlphaFoldDB" id="A0A147KG25"/>
<sequence length="209" mass="21404">MTESTGTAPVTVGRVVTTGLLGGGSAEREVSSNVWVIGDDRVAIVVDPAHDPTAISLALGDRELMAVVCTHAHESHVNAAAALADLADAPILLHPADGRLWDRLHPGREPDAPLLHGEVLQVGGVELQVRHTPGHSPGAVCLYAPALAAVFTGDTLSAHGPGSAEYGHSDPAALRASIGDHLLTLPPETTVFPGHGEPTTIADQAARLG</sequence>
<dbReference type="STRING" id="665004.AC529_13260"/>
<dbReference type="InterPro" id="IPR001279">
    <property type="entry name" value="Metallo-B-lactamas"/>
</dbReference>
<comment type="caution">
    <text evidence="2">The sequence shown here is derived from an EMBL/GenBank/DDBJ whole genome shotgun (WGS) entry which is preliminary data.</text>
</comment>
<organism evidence="2 3">
    <name type="scientific">Thermobifida cellulosilytica TB100</name>
    <dbReference type="NCBI Taxonomy" id="665004"/>
    <lineage>
        <taxon>Bacteria</taxon>
        <taxon>Bacillati</taxon>
        <taxon>Actinomycetota</taxon>
        <taxon>Actinomycetes</taxon>
        <taxon>Streptosporangiales</taxon>
        <taxon>Nocardiopsidaceae</taxon>
        <taxon>Thermobifida</taxon>
    </lineage>
</organism>
<dbReference type="EMBL" id="LGEM01000097">
    <property type="protein sequence ID" value="KUP96264.1"/>
    <property type="molecule type" value="Genomic_DNA"/>
</dbReference>
<accession>A0A147KG25</accession>
<dbReference type="OrthoDB" id="9802991at2"/>
<dbReference type="PANTHER" id="PTHR46233:SF4">
    <property type="entry name" value="METALLO-BETA-LACTAMASE DOMAIN-CONTAINING PROTEIN"/>
    <property type="match status" value="1"/>
</dbReference>
<dbReference type="PANTHER" id="PTHR46233">
    <property type="entry name" value="HYDROXYACYLGLUTATHIONE HYDROLASE GLOC"/>
    <property type="match status" value="1"/>
</dbReference>
<proteinExistence type="predicted"/>
<gene>
    <name evidence="2" type="ORF">AC529_13260</name>
</gene>
<dbReference type="RefSeq" id="WP_068758704.1">
    <property type="nucleotide sequence ID" value="NZ_KQ950189.1"/>
</dbReference>
<dbReference type="SMART" id="SM00849">
    <property type="entry name" value="Lactamase_B"/>
    <property type="match status" value="1"/>
</dbReference>